<feature type="domain" description="EamA" evidence="8">
    <location>
        <begin position="166"/>
        <end position="302"/>
    </location>
</feature>
<keyword evidence="2" id="KW-1003">Cell membrane</keyword>
<dbReference type="PANTHER" id="PTHR42920">
    <property type="entry name" value="OS03G0707200 PROTEIN-RELATED"/>
    <property type="match status" value="1"/>
</dbReference>
<evidence type="ECO:0000256" key="4">
    <source>
        <dbReference type="ARBA" id="ARBA00022989"/>
    </source>
</evidence>
<protein>
    <recommendedName>
        <fullName evidence="8">EamA domain-containing protein</fullName>
    </recommendedName>
</protein>
<evidence type="ECO:0000256" key="1">
    <source>
        <dbReference type="ARBA" id="ARBA00004651"/>
    </source>
</evidence>
<evidence type="ECO:0000256" key="2">
    <source>
        <dbReference type="ARBA" id="ARBA00022475"/>
    </source>
</evidence>
<dbReference type="RefSeq" id="WP_058643220.1">
    <property type="nucleotide sequence ID" value="NZ_LDSL01000114.1"/>
</dbReference>
<dbReference type="AlphaFoldDB" id="A0A147GQ21"/>
<feature type="transmembrane region" description="Helical" evidence="7">
    <location>
        <begin position="49"/>
        <end position="69"/>
    </location>
</feature>
<keyword evidence="3 7" id="KW-0812">Transmembrane</keyword>
<accession>A0A147GQ21</accession>
<comment type="subcellular location">
    <subcellularLocation>
        <location evidence="1">Cell membrane</location>
        <topology evidence="1">Multi-pass membrane protein</topology>
    </subcellularLocation>
</comment>
<gene>
    <name evidence="9" type="ORF">NS331_17395</name>
</gene>
<proteinExistence type="predicted"/>
<organism evidence="9 10">
    <name type="scientific">Pseudacidovorax intermedius</name>
    <dbReference type="NCBI Taxonomy" id="433924"/>
    <lineage>
        <taxon>Bacteria</taxon>
        <taxon>Pseudomonadati</taxon>
        <taxon>Pseudomonadota</taxon>
        <taxon>Betaproteobacteria</taxon>
        <taxon>Burkholderiales</taxon>
        <taxon>Comamonadaceae</taxon>
        <taxon>Pseudacidovorax</taxon>
    </lineage>
</organism>
<reference evidence="9 10" key="1">
    <citation type="journal article" date="2016" name="Front. Microbiol.">
        <title>Genomic Resource of Rice Seed Associated Bacteria.</title>
        <authorList>
            <person name="Midha S."/>
            <person name="Bansal K."/>
            <person name="Sharma S."/>
            <person name="Kumar N."/>
            <person name="Patil P.P."/>
            <person name="Chaudhry V."/>
            <person name="Patil P.B."/>
        </authorList>
    </citation>
    <scope>NUCLEOTIDE SEQUENCE [LARGE SCALE GENOMIC DNA]</scope>
    <source>
        <strain evidence="9 10">NS331</strain>
    </source>
</reference>
<feature type="transmembrane region" description="Helical" evidence="7">
    <location>
        <begin position="288"/>
        <end position="305"/>
    </location>
</feature>
<keyword evidence="4 7" id="KW-1133">Transmembrane helix</keyword>
<dbReference type="Proteomes" id="UP000072741">
    <property type="component" value="Unassembled WGS sequence"/>
</dbReference>
<feature type="domain" description="EamA" evidence="8">
    <location>
        <begin position="27"/>
        <end position="155"/>
    </location>
</feature>
<dbReference type="EMBL" id="LDSL01000114">
    <property type="protein sequence ID" value="KTT17314.1"/>
    <property type="molecule type" value="Genomic_DNA"/>
</dbReference>
<feature type="transmembrane region" description="Helical" evidence="7">
    <location>
        <begin position="231"/>
        <end position="251"/>
    </location>
</feature>
<dbReference type="InterPro" id="IPR037185">
    <property type="entry name" value="EmrE-like"/>
</dbReference>
<evidence type="ECO:0000256" key="3">
    <source>
        <dbReference type="ARBA" id="ARBA00022692"/>
    </source>
</evidence>
<feature type="transmembrane region" description="Helical" evidence="7">
    <location>
        <begin position="196"/>
        <end position="216"/>
    </location>
</feature>
<dbReference type="OrthoDB" id="7158585at2"/>
<feature type="transmembrane region" description="Helical" evidence="7">
    <location>
        <begin position="162"/>
        <end position="184"/>
    </location>
</feature>
<feature type="transmembrane region" description="Helical" evidence="7">
    <location>
        <begin position="138"/>
        <end position="156"/>
    </location>
</feature>
<dbReference type="InterPro" id="IPR051258">
    <property type="entry name" value="Diverse_Substrate_Transporter"/>
</dbReference>
<keyword evidence="10" id="KW-1185">Reference proteome</keyword>
<dbReference type="PANTHER" id="PTHR42920:SF5">
    <property type="entry name" value="EAMA DOMAIN-CONTAINING PROTEIN"/>
    <property type="match status" value="1"/>
</dbReference>
<comment type="caution">
    <text evidence="9">The sequence shown here is derived from an EMBL/GenBank/DDBJ whole genome shotgun (WGS) entry which is preliminary data.</text>
</comment>
<feature type="region of interest" description="Disordered" evidence="6">
    <location>
        <begin position="308"/>
        <end position="329"/>
    </location>
</feature>
<feature type="transmembrane region" description="Helical" evidence="7">
    <location>
        <begin position="81"/>
        <end position="99"/>
    </location>
</feature>
<dbReference type="GO" id="GO:0005886">
    <property type="term" value="C:plasma membrane"/>
    <property type="evidence" value="ECO:0007669"/>
    <property type="project" value="UniProtKB-SubCell"/>
</dbReference>
<evidence type="ECO:0000259" key="8">
    <source>
        <dbReference type="Pfam" id="PF00892"/>
    </source>
</evidence>
<feature type="transmembrane region" description="Helical" evidence="7">
    <location>
        <begin position="111"/>
        <end position="131"/>
    </location>
</feature>
<feature type="transmembrane region" description="Helical" evidence="7">
    <location>
        <begin position="263"/>
        <end position="282"/>
    </location>
</feature>
<sequence>MPIAPHSNPSAPSAGSVPRLAWLASPELLLLAVAAIWGASYAAAKPALAHMPVAAFLALRFALTFLVLLPALRPLWRPGGAAGLAVGLVLGLNLLAIFVCETEGLLRTPAGQAAFLISLCVAFTPWVEWALSGRRPALRLFGATAVCVAGTALLALDPQAPAGQATGAALLLAAALLRALMVCLTRRWSVRHTLPSLTLTAVQCGVVAVGAALLALRPGGGGGSGLPASPAFWGAMAFLVLGCTVFAFFAQNHAVRRMPPSRAALLMGSEPLFGALIAVALLGERLTWTGWLGGLLIAGAAAWAGRPARSAPQRPQAQPPSTTSVEPTT</sequence>
<dbReference type="Gene3D" id="1.10.3730.20">
    <property type="match status" value="1"/>
</dbReference>
<keyword evidence="5 7" id="KW-0472">Membrane</keyword>
<dbReference type="SUPFAM" id="SSF103481">
    <property type="entry name" value="Multidrug resistance efflux transporter EmrE"/>
    <property type="match status" value="2"/>
</dbReference>
<evidence type="ECO:0000256" key="5">
    <source>
        <dbReference type="ARBA" id="ARBA00023136"/>
    </source>
</evidence>
<evidence type="ECO:0000256" key="6">
    <source>
        <dbReference type="SAM" id="MobiDB-lite"/>
    </source>
</evidence>
<evidence type="ECO:0000313" key="9">
    <source>
        <dbReference type="EMBL" id="KTT17314.1"/>
    </source>
</evidence>
<dbReference type="InterPro" id="IPR000620">
    <property type="entry name" value="EamA_dom"/>
</dbReference>
<evidence type="ECO:0000313" key="10">
    <source>
        <dbReference type="Proteomes" id="UP000072741"/>
    </source>
</evidence>
<feature type="transmembrane region" description="Helical" evidence="7">
    <location>
        <begin position="20"/>
        <end position="43"/>
    </location>
</feature>
<evidence type="ECO:0000256" key="7">
    <source>
        <dbReference type="SAM" id="Phobius"/>
    </source>
</evidence>
<name>A0A147GQ21_9BURK</name>
<dbReference type="Pfam" id="PF00892">
    <property type="entry name" value="EamA"/>
    <property type="match status" value="2"/>
</dbReference>